<feature type="region of interest" description="Disordered" evidence="1">
    <location>
        <begin position="141"/>
        <end position="165"/>
    </location>
</feature>
<proteinExistence type="predicted"/>
<comment type="caution">
    <text evidence="2">The sequence shown here is derived from an EMBL/GenBank/DDBJ whole genome shotgun (WGS) entry which is preliminary data.</text>
</comment>
<name>A0AAE0UU56_9TELE</name>
<evidence type="ECO:0000313" key="2">
    <source>
        <dbReference type="EMBL" id="KAK3517597.1"/>
    </source>
</evidence>
<gene>
    <name evidence="2" type="ORF">QTP70_012948</name>
</gene>
<dbReference type="AlphaFoldDB" id="A0AAE0UU56"/>
<feature type="region of interest" description="Disordered" evidence="1">
    <location>
        <begin position="1"/>
        <end position="22"/>
    </location>
</feature>
<keyword evidence="3" id="KW-1185">Reference proteome</keyword>
<sequence length="406" mass="47495">MHQRSYQVIKTAPLESHTQMDPAPLESHTQMELQKEEQELLLDQIHMIYEKKLDKVRKYFLKEIQDLKGIIEQQTEVLQEVKKSHEAELSEICLKHSKELQAEKETCSNLNNKMKLMQKQFQKMKEVMQVQSHEISTLKEEVQGLHDQHKDEEKTKSLEKMQNKTVQEQLRNTKIVVEKMKSSILQLERSAVSQMKSQTFEPRPPQTPHPKIQKFAMPAVVLSQEMEKNHQDMTQEKWTKFDACVRIRHSNFYFYSCRLKGFTAEIWKIPYDTALYAEHKKSEAKAACQNCDSRPNSTTEFLRKCDISSYKNSEHQMMASSAFNTITPSKLITKLKNLELDNNLCDWFLDFLTNRPQGVKIRNSYPTNLTLSMDAPQGCVLSPLLYQHLSLLVIHSSWASSLMERR</sequence>
<dbReference type="Proteomes" id="UP001274896">
    <property type="component" value="Unassembled WGS sequence"/>
</dbReference>
<feature type="compositionally biased region" description="Basic and acidic residues" evidence="1">
    <location>
        <begin position="141"/>
        <end position="162"/>
    </location>
</feature>
<accession>A0AAE0UU56</accession>
<dbReference type="EMBL" id="JAUCMX010000018">
    <property type="protein sequence ID" value="KAK3517597.1"/>
    <property type="molecule type" value="Genomic_DNA"/>
</dbReference>
<reference evidence="2" key="1">
    <citation type="submission" date="2023-06" db="EMBL/GenBank/DDBJ databases">
        <title>Male Hemibagrus guttatus genome.</title>
        <authorList>
            <person name="Bian C."/>
        </authorList>
    </citation>
    <scope>NUCLEOTIDE SEQUENCE</scope>
    <source>
        <strain evidence="2">Male_cb2023</strain>
        <tissue evidence="2">Muscle</tissue>
    </source>
</reference>
<evidence type="ECO:0000256" key="1">
    <source>
        <dbReference type="SAM" id="MobiDB-lite"/>
    </source>
</evidence>
<organism evidence="2 3">
    <name type="scientific">Hemibagrus guttatus</name>
    <dbReference type="NCBI Taxonomy" id="175788"/>
    <lineage>
        <taxon>Eukaryota</taxon>
        <taxon>Metazoa</taxon>
        <taxon>Chordata</taxon>
        <taxon>Craniata</taxon>
        <taxon>Vertebrata</taxon>
        <taxon>Euteleostomi</taxon>
        <taxon>Actinopterygii</taxon>
        <taxon>Neopterygii</taxon>
        <taxon>Teleostei</taxon>
        <taxon>Ostariophysi</taxon>
        <taxon>Siluriformes</taxon>
        <taxon>Bagridae</taxon>
        <taxon>Hemibagrus</taxon>
    </lineage>
</organism>
<evidence type="ECO:0000313" key="3">
    <source>
        <dbReference type="Proteomes" id="UP001274896"/>
    </source>
</evidence>
<protein>
    <submittedName>
        <fullName evidence="2">Uncharacterized protein</fullName>
    </submittedName>
</protein>